<dbReference type="VEuPathDB" id="FungiDB:PEXP_072130"/>
<proteinExistence type="predicted"/>
<dbReference type="RefSeq" id="XP_016597673.1">
    <property type="nucleotide sequence ID" value="XM_016742343.1"/>
</dbReference>
<sequence>MTLQGHYTARRFPERAMIHLIIECSGESEETTTHEVSITCTTLQEILEALCPREEDRTVKPSAAVSKISASHIHASKDTTGNVSDRPRVHTAIVTFYAIFCDFNELQKFAYKLDTYDNARLSNVSWYLTDATTHDIGAESRKGALRDAVMKAKEYAEVIDLKEIEVEPVELKEIEYEPLNSEAFSQRPIYRHSSGVDLTPKDIVISCAVEVYFELARRGSMWYE</sequence>
<dbReference type="Proteomes" id="UP000030143">
    <property type="component" value="Unassembled WGS sequence"/>
</dbReference>
<dbReference type="Pfam" id="PF04402">
    <property type="entry name" value="SIMPL"/>
    <property type="match status" value="1"/>
</dbReference>
<evidence type="ECO:0000313" key="1">
    <source>
        <dbReference type="EMBL" id="KGO55580.1"/>
    </source>
</evidence>
<dbReference type="InterPro" id="IPR007497">
    <property type="entry name" value="SIMPL/DUF541"/>
</dbReference>
<name>A0A0A2JTM6_PENEN</name>
<accession>A0A0A2JTM6</accession>
<keyword evidence="2" id="KW-1185">Reference proteome</keyword>
<dbReference type="HOGENOM" id="CLU_075628_0_2_1"/>
<dbReference type="GeneID" id="27677762"/>
<evidence type="ECO:0000313" key="2">
    <source>
        <dbReference type="Proteomes" id="UP000030143"/>
    </source>
</evidence>
<organism evidence="1 2">
    <name type="scientific">Penicillium expansum</name>
    <name type="common">Blue mold rot fungus</name>
    <dbReference type="NCBI Taxonomy" id="27334"/>
    <lineage>
        <taxon>Eukaryota</taxon>
        <taxon>Fungi</taxon>
        <taxon>Dikarya</taxon>
        <taxon>Ascomycota</taxon>
        <taxon>Pezizomycotina</taxon>
        <taxon>Eurotiomycetes</taxon>
        <taxon>Eurotiomycetidae</taxon>
        <taxon>Eurotiales</taxon>
        <taxon>Aspergillaceae</taxon>
        <taxon>Penicillium</taxon>
    </lineage>
</organism>
<gene>
    <name evidence="1" type="ORF">PEX2_050680</name>
</gene>
<protein>
    <submittedName>
        <fullName evidence="1">Uncharacterized protein</fullName>
    </submittedName>
</protein>
<comment type="caution">
    <text evidence="1">The sequence shown here is derived from an EMBL/GenBank/DDBJ whole genome shotgun (WGS) entry which is preliminary data.</text>
</comment>
<dbReference type="EMBL" id="JQFZ01000191">
    <property type="protein sequence ID" value="KGO55580.1"/>
    <property type="molecule type" value="Genomic_DNA"/>
</dbReference>
<dbReference type="AlphaFoldDB" id="A0A0A2JTM6"/>
<reference evidence="1 2" key="1">
    <citation type="journal article" date="2015" name="Mol. Plant Microbe Interact.">
        <title>Genome, transcriptome, and functional analyses of Penicillium expansum provide new insights into secondary metabolism and pathogenicity.</title>
        <authorList>
            <person name="Ballester A.R."/>
            <person name="Marcet-Houben M."/>
            <person name="Levin E."/>
            <person name="Sela N."/>
            <person name="Selma-Lazaro C."/>
            <person name="Carmona L."/>
            <person name="Wisniewski M."/>
            <person name="Droby S."/>
            <person name="Gonzalez-Candelas L."/>
            <person name="Gabaldon T."/>
        </authorList>
    </citation>
    <scope>NUCLEOTIDE SEQUENCE [LARGE SCALE GENOMIC DNA]</scope>
    <source>
        <strain evidence="1 2">MD-8</strain>
    </source>
</reference>